<dbReference type="InterPro" id="IPR019984">
    <property type="entry name" value="Ribosomal_uS17_bact/chlr"/>
</dbReference>
<keyword evidence="8" id="KW-1185">Reference proteome</keyword>
<organism evidence="7 8">
    <name type="scientific">Natronomicrosphaera hydrolytica</name>
    <dbReference type="NCBI Taxonomy" id="3242702"/>
    <lineage>
        <taxon>Bacteria</taxon>
        <taxon>Pseudomonadati</taxon>
        <taxon>Planctomycetota</taxon>
        <taxon>Phycisphaerae</taxon>
        <taxon>Phycisphaerales</taxon>
        <taxon>Phycisphaeraceae</taxon>
        <taxon>Natronomicrosphaera</taxon>
    </lineage>
</organism>
<comment type="subunit">
    <text evidence="6">Part of the 30S ribosomal subunit.</text>
</comment>
<evidence type="ECO:0000256" key="5">
    <source>
        <dbReference type="ARBA" id="ARBA00023274"/>
    </source>
</evidence>
<dbReference type="InterPro" id="IPR012340">
    <property type="entry name" value="NA-bd_OB-fold"/>
</dbReference>
<dbReference type="CDD" id="cd00364">
    <property type="entry name" value="Ribosomal_uS17"/>
    <property type="match status" value="1"/>
</dbReference>
<evidence type="ECO:0000256" key="2">
    <source>
        <dbReference type="ARBA" id="ARBA00022730"/>
    </source>
</evidence>
<evidence type="ECO:0000256" key="4">
    <source>
        <dbReference type="ARBA" id="ARBA00022980"/>
    </source>
</evidence>
<dbReference type="Proteomes" id="UP001575105">
    <property type="component" value="Unassembled WGS sequence"/>
</dbReference>
<dbReference type="SUPFAM" id="SSF50249">
    <property type="entry name" value="Nucleic acid-binding proteins"/>
    <property type="match status" value="1"/>
</dbReference>
<dbReference type="PANTHER" id="PTHR10744:SF1">
    <property type="entry name" value="SMALL RIBOSOMAL SUBUNIT PROTEIN US17M"/>
    <property type="match status" value="1"/>
</dbReference>
<dbReference type="Gene3D" id="2.40.50.140">
    <property type="entry name" value="Nucleic acid-binding proteins"/>
    <property type="match status" value="1"/>
</dbReference>
<dbReference type="HAMAP" id="MF_01345_B">
    <property type="entry name" value="Ribosomal_uS17_B"/>
    <property type="match status" value="1"/>
</dbReference>
<sequence length="100" mass="11433">MSTSKEQRKTRQALSRVKIGVVVSDKRDKSRAVEVDYQQMHAKYGKYLRRQAKFHVHDEKNESKVGDRVEIAPCRPLSKTKAWRLVRVVEAAPEALAASV</sequence>
<keyword evidence="5 6" id="KW-0687">Ribonucleoprotein</keyword>
<dbReference type="GO" id="GO:0005840">
    <property type="term" value="C:ribosome"/>
    <property type="evidence" value="ECO:0007669"/>
    <property type="project" value="UniProtKB-KW"/>
</dbReference>
<dbReference type="InterPro" id="IPR000266">
    <property type="entry name" value="Ribosomal_uS17"/>
</dbReference>
<accession>A0ABV4U5Z7</accession>
<dbReference type="PRINTS" id="PR00973">
    <property type="entry name" value="RIBOSOMALS17"/>
</dbReference>
<keyword evidence="4 6" id="KW-0689">Ribosomal protein</keyword>
<dbReference type="EMBL" id="JBGUBD010000006">
    <property type="protein sequence ID" value="MFA9479027.1"/>
    <property type="molecule type" value="Genomic_DNA"/>
</dbReference>
<comment type="function">
    <text evidence="6">One of the primary rRNA binding proteins, it binds specifically to the 5'-end of 16S ribosomal RNA.</text>
</comment>
<dbReference type="RefSeq" id="WP_425345944.1">
    <property type="nucleotide sequence ID" value="NZ_JBGUBD010000006.1"/>
</dbReference>
<comment type="caution">
    <text evidence="7">The sequence shown here is derived from an EMBL/GenBank/DDBJ whole genome shotgun (WGS) entry which is preliminary data.</text>
</comment>
<dbReference type="NCBIfam" id="NF004123">
    <property type="entry name" value="PRK05610.1"/>
    <property type="match status" value="1"/>
</dbReference>
<keyword evidence="3 6" id="KW-0694">RNA-binding</keyword>
<gene>
    <name evidence="6 7" type="primary">rpsQ</name>
    <name evidence="7" type="ORF">ACERK3_12100</name>
</gene>
<evidence type="ECO:0000313" key="7">
    <source>
        <dbReference type="EMBL" id="MFA9479027.1"/>
    </source>
</evidence>
<evidence type="ECO:0000256" key="3">
    <source>
        <dbReference type="ARBA" id="ARBA00022884"/>
    </source>
</evidence>
<dbReference type="PANTHER" id="PTHR10744">
    <property type="entry name" value="40S RIBOSOMAL PROTEIN S11 FAMILY MEMBER"/>
    <property type="match status" value="1"/>
</dbReference>
<keyword evidence="2 6" id="KW-0699">rRNA-binding</keyword>
<reference evidence="7 8" key="1">
    <citation type="submission" date="2024-08" db="EMBL/GenBank/DDBJ databases">
        <title>Whole-genome sequencing of halo(alkali)philic microorganisms from hypersaline lakes.</title>
        <authorList>
            <person name="Sorokin D.Y."/>
            <person name="Merkel A.Y."/>
            <person name="Messina E."/>
            <person name="Yakimov M."/>
        </authorList>
    </citation>
    <scope>NUCLEOTIDE SEQUENCE [LARGE SCALE GENOMIC DNA]</scope>
    <source>
        <strain evidence="7 8">AB-hyl4</strain>
    </source>
</reference>
<comment type="similarity">
    <text evidence="1 6">Belongs to the universal ribosomal protein uS17 family.</text>
</comment>
<protein>
    <recommendedName>
        <fullName evidence="6">Small ribosomal subunit protein uS17</fullName>
    </recommendedName>
</protein>
<evidence type="ECO:0000256" key="6">
    <source>
        <dbReference type="HAMAP-Rule" id="MF_01345"/>
    </source>
</evidence>
<evidence type="ECO:0000256" key="1">
    <source>
        <dbReference type="ARBA" id="ARBA00010254"/>
    </source>
</evidence>
<proteinExistence type="inferred from homology"/>
<name>A0ABV4U5Z7_9BACT</name>
<dbReference type="Pfam" id="PF00366">
    <property type="entry name" value="Ribosomal_S17"/>
    <property type="match status" value="1"/>
</dbReference>
<dbReference type="NCBIfam" id="TIGR03635">
    <property type="entry name" value="uS17_bact"/>
    <property type="match status" value="1"/>
</dbReference>
<evidence type="ECO:0000313" key="8">
    <source>
        <dbReference type="Proteomes" id="UP001575105"/>
    </source>
</evidence>